<comment type="caution">
    <text evidence="2">The sequence shown here is derived from an EMBL/GenBank/DDBJ whole genome shotgun (WGS) entry which is preliminary data.</text>
</comment>
<name>A0ABS4KYP6_STRAV</name>
<sequence length="32" mass="3617">MDESRKAWTMIGAVVAVILLDLMAIILMNVLW</sequence>
<keyword evidence="1" id="KW-1133">Transmembrane helix</keyword>
<dbReference type="Proteomes" id="UP001519310">
    <property type="component" value="Unassembled WGS sequence"/>
</dbReference>
<keyword evidence="3" id="KW-1185">Reference proteome</keyword>
<reference evidence="2 3" key="1">
    <citation type="submission" date="2021-03" db="EMBL/GenBank/DDBJ databases">
        <title>Genomic Encyclopedia of Type Strains, Phase IV (KMG-IV): sequencing the most valuable type-strain genomes for metagenomic binning, comparative biology and taxonomic classification.</title>
        <authorList>
            <person name="Goeker M."/>
        </authorList>
    </citation>
    <scope>NUCLEOTIDE SEQUENCE [LARGE SCALE GENOMIC DNA]</scope>
    <source>
        <strain evidence="2 3">DSM 40526</strain>
    </source>
</reference>
<evidence type="ECO:0000256" key="1">
    <source>
        <dbReference type="SAM" id="Phobius"/>
    </source>
</evidence>
<evidence type="ECO:0000313" key="3">
    <source>
        <dbReference type="Proteomes" id="UP001519310"/>
    </source>
</evidence>
<keyword evidence="1" id="KW-0472">Membrane</keyword>
<organism evidence="2 3">
    <name type="scientific">Streptomyces avidinii</name>
    <dbReference type="NCBI Taxonomy" id="1895"/>
    <lineage>
        <taxon>Bacteria</taxon>
        <taxon>Bacillati</taxon>
        <taxon>Actinomycetota</taxon>
        <taxon>Actinomycetes</taxon>
        <taxon>Kitasatosporales</taxon>
        <taxon>Streptomycetaceae</taxon>
        <taxon>Streptomyces</taxon>
    </lineage>
</organism>
<gene>
    <name evidence="2" type="ORF">J2Z77_000946</name>
</gene>
<dbReference type="EMBL" id="JAGGLQ010000001">
    <property type="protein sequence ID" value="MBP2035162.1"/>
    <property type="molecule type" value="Genomic_DNA"/>
</dbReference>
<evidence type="ECO:0000313" key="2">
    <source>
        <dbReference type="EMBL" id="MBP2035162.1"/>
    </source>
</evidence>
<accession>A0ABS4KYP6</accession>
<protein>
    <submittedName>
        <fullName evidence="2">Uncharacterized protein</fullName>
    </submittedName>
</protein>
<keyword evidence="1" id="KW-0812">Transmembrane</keyword>
<feature type="transmembrane region" description="Helical" evidence="1">
    <location>
        <begin position="7"/>
        <end position="31"/>
    </location>
</feature>
<proteinExistence type="predicted"/>